<dbReference type="Proteomes" id="UP000054771">
    <property type="component" value="Unassembled WGS sequence"/>
</dbReference>
<sequence>MSLPEIAILHEQLTAIHQALDTWYAGMPLRLQRPCIPPAATSAMPHYGASLDIGALGMVSVSQESAYLKLLRPFLERKATLGVDGASSRRFLRPRFAMDLPSTSVAWIRRGLRSWQSLGLLKIVSSETGWMPLWRR</sequence>
<protein>
    <submittedName>
        <fullName evidence="1">Uncharacterized protein</fullName>
    </submittedName>
</protein>
<name>A0A0U5G6E0_ASPCI</name>
<accession>A0A0U5G6E0</accession>
<evidence type="ECO:0000313" key="1">
    <source>
        <dbReference type="EMBL" id="CEL07473.1"/>
    </source>
</evidence>
<proteinExistence type="predicted"/>
<gene>
    <name evidence="1" type="ORF">ASPCAL10630</name>
</gene>
<keyword evidence="2" id="KW-1185">Reference proteome</keyword>
<reference evidence="2" key="1">
    <citation type="journal article" date="2016" name="Genome Announc.">
        <title>Draft genome sequences of fungus Aspergillus calidoustus.</title>
        <authorList>
            <person name="Horn F."/>
            <person name="Linde J."/>
            <person name="Mattern D.J."/>
            <person name="Walther G."/>
            <person name="Guthke R."/>
            <person name="Scherlach K."/>
            <person name="Martin K."/>
            <person name="Brakhage A.A."/>
            <person name="Petzke L."/>
            <person name="Valiante V."/>
        </authorList>
    </citation>
    <scope>NUCLEOTIDE SEQUENCE [LARGE SCALE GENOMIC DNA]</scope>
    <source>
        <strain evidence="2">SF006504</strain>
    </source>
</reference>
<organism evidence="1 2">
    <name type="scientific">Aspergillus calidoustus</name>
    <dbReference type="NCBI Taxonomy" id="454130"/>
    <lineage>
        <taxon>Eukaryota</taxon>
        <taxon>Fungi</taxon>
        <taxon>Dikarya</taxon>
        <taxon>Ascomycota</taxon>
        <taxon>Pezizomycotina</taxon>
        <taxon>Eurotiomycetes</taxon>
        <taxon>Eurotiomycetidae</taxon>
        <taxon>Eurotiales</taxon>
        <taxon>Aspergillaceae</taxon>
        <taxon>Aspergillus</taxon>
        <taxon>Aspergillus subgen. Nidulantes</taxon>
    </lineage>
</organism>
<dbReference type="EMBL" id="CDMC01000009">
    <property type="protein sequence ID" value="CEL07473.1"/>
    <property type="molecule type" value="Genomic_DNA"/>
</dbReference>
<evidence type="ECO:0000313" key="2">
    <source>
        <dbReference type="Proteomes" id="UP000054771"/>
    </source>
</evidence>
<dbReference type="AlphaFoldDB" id="A0A0U5G6E0"/>